<proteinExistence type="predicted"/>
<feature type="domain" description="Bacteriophage tail tape measure N-terminal" evidence="2">
    <location>
        <begin position="55"/>
        <end position="179"/>
    </location>
</feature>
<keyword evidence="1" id="KW-0175">Coiled coil</keyword>
<evidence type="ECO:0000259" key="2">
    <source>
        <dbReference type="Pfam" id="PF06791"/>
    </source>
</evidence>
<reference evidence="3" key="1">
    <citation type="journal article" date="2014" name="Int. J. Syst. Evol. Microbiol.">
        <title>Complete genome sequence of Corynebacterium casei LMG S-19264T (=DSM 44701T), isolated from a smear-ripened cheese.</title>
        <authorList>
            <consortium name="US DOE Joint Genome Institute (JGI-PGF)"/>
            <person name="Walter F."/>
            <person name="Albersmeier A."/>
            <person name="Kalinowski J."/>
            <person name="Ruckert C."/>
        </authorList>
    </citation>
    <scope>NUCLEOTIDE SEQUENCE</scope>
    <source>
        <strain evidence="3">KCTC 32422</strain>
    </source>
</reference>
<organism evidence="3 4">
    <name type="scientific">Novosphingobium arvoryzae</name>
    <dbReference type="NCBI Taxonomy" id="1256514"/>
    <lineage>
        <taxon>Bacteria</taxon>
        <taxon>Pseudomonadati</taxon>
        <taxon>Pseudomonadota</taxon>
        <taxon>Alphaproteobacteria</taxon>
        <taxon>Sphingomonadales</taxon>
        <taxon>Sphingomonadaceae</taxon>
        <taxon>Novosphingobium</taxon>
    </lineage>
</organism>
<reference evidence="3" key="2">
    <citation type="submission" date="2020-09" db="EMBL/GenBank/DDBJ databases">
        <authorList>
            <person name="Sun Q."/>
            <person name="Kim S."/>
        </authorList>
    </citation>
    <scope>NUCLEOTIDE SEQUENCE</scope>
    <source>
        <strain evidence="3">KCTC 32422</strain>
    </source>
</reference>
<feature type="coiled-coil region" evidence="1">
    <location>
        <begin position="1172"/>
        <end position="1209"/>
    </location>
</feature>
<dbReference type="InterPro" id="IPR009628">
    <property type="entry name" value="Phage_tape_measure_N"/>
</dbReference>
<protein>
    <recommendedName>
        <fullName evidence="2">Bacteriophage tail tape measure N-terminal domain-containing protein</fullName>
    </recommendedName>
</protein>
<gene>
    <name evidence="3" type="ORF">GCM10011617_17900</name>
</gene>
<evidence type="ECO:0000313" key="4">
    <source>
        <dbReference type="Proteomes" id="UP000634139"/>
    </source>
</evidence>
<dbReference type="Pfam" id="PF06791">
    <property type="entry name" value="TMP_2"/>
    <property type="match status" value="1"/>
</dbReference>
<sequence length="1395" mass="143943">MKAGTLEIELITNVARLQKEMADMKRSVAGAMGDIAESASRADKALGSAGGGGLTRMGGSAKLASHHVQNLVFQLNDMVVGLFSGQKPLTVFMQQGTQIGQIGMQAGMGIGGMARALVGLAAGAAAAALTNPYLLAAAAAAALAFGPFKMFQSSVKQTGELDKYAQSLGLTKKEMEKLGPVGITVGDTMKGLWKTVSDGLNLGSVFSTLKDWATTAFDAIMQVGKYAIAFIYAGWVGGFGAIKILWASLPGVIGEAAVGAANLAISGVEFMANKAIAAINWLVDRVNPLLDRVGLTTISRVESVALPRMENSFAGSTARMAGQIQSEFSAAFGDAMSMMNSFSAKWRENTIAAAKARLAAKADEIRGDPKEKTAKAHKDTEAEKALKAAQDFARNLELETAKIGKTPIEIKRMEVAMAALKAPTDEARIAILQAGEAWEKATKAQAEKEFIKNTVAPLELQVAMLGKSTKAQELANLEAEKEQIVLERGAAAWERYRAAKTALIEHDFQVKEQEQFLQSLEDMVSATQAAASNMADAFGSVGGAIGGITVEIARFASAQAASAKRVADAEREYGKTSFQYADARAAQASAEINHYGNLASAAKGFFEEGSDGYKAMLAAEKVFRAFELAIAIKNAAVKIGLIGAQTAAKVTSDTAMAASDTARAGVEQGNSIITTGIKAVEAVVNAIRSLPFPLNIAAGAVTAGVIASLGVAISGAFGGSGKAPVTNDGTGTMFGDSAAKSESISKSIDHLREIDTLTMRYSAAMLASLKNIEANIGGLTNLIIRTNGFDASAAGIQTGTKATGILGGLTSALTGVSNFVGGKTGSLIGAGIGLAIAGPIGAAIGFLGAKLLGGLGKVLGSVVNALFGTKTSIIGQGIYGGAQSLGSIVSGGFDASYYTDIKKTKKFFGISVGSSYSTQYAAASAELEQQFSLIFSGFYDAISAAAGPLGMSLDEVQSRLAGFVVNIGKIDLKGLTGEQIQEKLTAVFGAAADSIARAAIPGLEQFQKVGEGYFETLVRVASSIEAVASSLSLLGTSVEGLSLSAKMNLFDLFGSASDMASATGDYFSLFYTKAEQTAALTAQMNQVFGSLGLTLPDSIAGFRALVDAQDLTTEAGRAAYVALIQLAPAFADLIGAAQDAASAAAIVDERLGLERQLLELQGNTAALRALDLAQLDESNRALQEQIWALQDQQKAADEAAAAAEKLRSAWTQITDGLLAEVARIRGSMDGGTKTYAQALSEFNAATLAARSGDQEAAKSLPGLSQTLLSAAADAATSAQDLARIQGQTAASLEQTVAIINAMAGLPAETATAAASTNPSWWEQFASTQTATATTSANDSATVLIDGLASLKQELSDLRDEQRIASATIASGTSKTARILERVTPDGDALAVRTAA</sequence>
<dbReference type="EMBL" id="BMZD01000003">
    <property type="protein sequence ID" value="GGZ97635.1"/>
    <property type="molecule type" value="Genomic_DNA"/>
</dbReference>
<keyword evidence="4" id="KW-1185">Reference proteome</keyword>
<evidence type="ECO:0000313" key="3">
    <source>
        <dbReference type="EMBL" id="GGZ97635.1"/>
    </source>
</evidence>
<dbReference type="Proteomes" id="UP000634139">
    <property type="component" value="Unassembled WGS sequence"/>
</dbReference>
<evidence type="ECO:0000256" key="1">
    <source>
        <dbReference type="SAM" id="Coils"/>
    </source>
</evidence>
<accession>A0A918VHZ4</accession>
<name>A0A918VHZ4_9SPHN</name>
<comment type="caution">
    <text evidence="3">The sequence shown here is derived from an EMBL/GenBank/DDBJ whole genome shotgun (WGS) entry which is preliminary data.</text>
</comment>
<dbReference type="RefSeq" id="WP_189540626.1">
    <property type="nucleotide sequence ID" value="NZ_BMZD01000003.1"/>
</dbReference>